<organism evidence="1 2">
    <name type="scientific">Daphnia magna</name>
    <dbReference type="NCBI Taxonomy" id="35525"/>
    <lineage>
        <taxon>Eukaryota</taxon>
        <taxon>Metazoa</taxon>
        <taxon>Ecdysozoa</taxon>
        <taxon>Arthropoda</taxon>
        <taxon>Crustacea</taxon>
        <taxon>Branchiopoda</taxon>
        <taxon>Diplostraca</taxon>
        <taxon>Cladocera</taxon>
        <taxon>Anomopoda</taxon>
        <taxon>Daphniidae</taxon>
        <taxon>Daphnia</taxon>
    </lineage>
</organism>
<reference evidence="1 2" key="1">
    <citation type="journal article" date="2023" name="Nucleic Acids Res.">
        <title>The hologenome of Daphnia magna reveals possible DNA methylation and microbiome-mediated evolution of the host genome.</title>
        <authorList>
            <person name="Chaturvedi A."/>
            <person name="Li X."/>
            <person name="Dhandapani V."/>
            <person name="Marshall H."/>
            <person name="Kissane S."/>
            <person name="Cuenca-Cambronero M."/>
            <person name="Asole G."/>
            <person name="Calvet F."/>
            <person name="Ruiz-Romero M."/>
            <person name="Marangio P."/>
            <person name="Guigo R."/>
            <person name="Rago D."/>
            <person name="Mirbahai L."/>
            <person name="Eastwood N."/>
            <person name="Colbourne J.K."/>
            <person name="Zhou J."/>
            <person name="Mallon E."/>
            <person name="Orsini L."/>
        </authorList>
    </citation>
    <scope>NUCLEOTIDE SEQUENCE [LARGE SCALE GENOMIC DNA]</scope>
    <source>
        <strain evidence="1">LRV0_1</strain>
    </source>
</reference>
<protein>
    <submittedName>
        <fullName evidence="1">Uncharacterized protein</fullName>
    </submittedName>
</protein>
<keyword evidence="2" id="KW-1185">Reference proteome</keyword>
<sequence length="131" mass="14413">MYTESVLPEEQTVSEILWEIGDQAVPYRELPERSGALCVAWQRTGFSTGRVRLSTWSHYICIKPQSSVFPEEQMVSGFLCGELASRLYPIGNFLNGVRAPSGVRAPNIVSTGRNQEELISGDGGFASSLEN</sequence>
<dbReference type="Proteomes" id="UP001234178">
    <property type="component" value="Unassembled WGS sequence"/>
</dbReference>
<evidence type="ECO:0000313" key="1">
    <source>
        <dbReference type="EMBL" id="KAK4005258.1"/>
    </source>
</evidence>
<gene>
    <name evidence="1" type="ORF">OUZ56_006972</name>
</gene>
<proteinExistence type="predicted"/>
<name>A0ABQ9YX85_9CRUS</name>
<evidence type="ECO:0000313" key="2">
    <source>
        <dbReference type="Proteomes" id="UP001234178"/>
    </source>
</evidence>
<accession>A0ABQ9YX85</accession>
<dbReference type="EMBL" id="JAOYFB010000001">
    <property type="protein sequence ID" value="KAK4005258.1"/>
    <property type="molecule type" value="Genomic_DNA"/>
</dbReference>
<comment type="caution">
    <text evidence="1">The sequence shown here is derived from an EMBL/GenBank/DDBJ whole genome shotgun (WGS) entry which is preliminary data.</text>
</comment>